<dbReference type="PROSITE" id="PS51194">
    <property type="entry name" value="HELICASE_CTER"/>
    <property type="match status" value="1"/>
</dbReference>
<evidence type="ECO:0000313" key="7">
    <source>
        <dbReference type="Proteomes" id="UP000473531"/>
    </source>
</evidence>
<evidence type="ECO:0000256" key="1">
    <source>
        <dbReference type="ARBA" id="ARBA00022741"/>
    </source>
</evidence>
<organism evidence="6 7">
    <name type="scientific">Allopontixanthobacter confluentis</name>
    <dbReference type="NCBI Taxonomy" id="1849021"/>
    <lineage>
        <taxon>Bacteria</taxon>
        <taxon>Pseudomonadati</taxon>
        <taxon>Pseudomonadota</taxon>
        <taxon>Alphaproteobacteria</taxon>
        <taxon>Sphingomonadales</taxon>
        <taxon>Erythrobacteraceae</taxon>
        <taxon>Allopontixanthobacter</taxon>
    </lineage>
</organism>
<dbReference type="InterPro" id="IPR027417">
    <property type="entry name" value="P-loop_NTPase"/>
</dbReference>
<dbReference type="CDD" id="cd20335">
    <property type="entry name" value="BRcat_RBR"/>
    <property type="match status" value="1"/>
</dbReference>
<dbReference type="SMART" id="SM00487">
    <property type="entry name" value="DEXDc"/>
    <property type="match status" value="1"/>
</dbReference>
<dbReference type="OrthoDB" id="9815222at2"/>
<reference evidence="6 7" key="1">
    <citation type="submission" date="2019-12" db="EMBL/GenBank/DDBJ databases">
        <title>Genomic-based taxomic classification of the family Erythrobacteraceae.</title>
        <authorList>
            <person name="Xu L."/>
        </authorList>
    </citation>
    <scope>NUCLEOTIDE SEQUENCE [LARGE SCALE GENOMIC DNA]</scope>
    <source>
        <strain evidence="6 7">KCTC 52259</strain>
    </source>
</reference>
<dbReference type="GO" id="GO:0006289">
    <property type="term" value="P:nucleotide-excision repair"/>
    <property type="evidence" value="ECO:0007669"/>
    <property type="project" value="TreeGrafter"/>
</dbReference>
<dbReference type="Pfam" id="PF00271">
    <property type="entry name" value="Helicase_C"/>
    <property type="match status" value="1"/>
</dbReference>
<name>A0A6L7GJQ2_9SPHN</name>
<evidence type="ECO:0000256" key="3">
    <source>
        <dbReference type="SAM" id="MobiDB-lite"/>
    </source>
</evidence>
<feature type="domain" description="Helicase ATP-binding" evidence="4">
    <location>
        <begin position="116"/>
        <end position="323"/>
    </location>
</feature>
<dbReference type="GO" id="GO:0005524">
    <property type="term" value="F:ATP binding"/>
    <property type="evidence" value="ECO:0007669"/>
    <property type="project" value="UniProtKB-KW"/>
</dbReference>
<keyword evidence="6" id="KW-0347">Helicase</keyword>
<feature type="compositionally biased region" description="Basic and acidic residues" evidence="3">
    <location>
        <begin position="470"/>
        <end position="480"/>
    </location>
</feature>
<dbReference type="Pfam" id="PF09369">
    <property type="entry name" value="MZB"/>
    <property type="match status" value="1"/>
</dbReference>
<feature type="region of interest" description="Disordered" evidence="3">
    <location>
        <begin position="812"/>
        <end position="842"/>
    </location>
</feature>
<keyword evidence="7" id="KW-1185">Reference proteome</keyword>
<sequence>MAASDVSQFSRLSPMEVHQRLRAGLAEAVVSRAGIRHEGLNAFLRRNLAGTDPRQGGLLSEQLFQAAPGYVSSGKRPDQLEALLHPRTIDAISQTPVTDLRFDYEAYAHQLSTWELLSAKDPQSVLVSSGTGSGKTECFLVPMLDDLVREAATEGPLTGVRALMLYPLNALIASQEKRLTAWTKPLHGDVRFALYNGLMGTARKSNRDKAEHEIPHQVLYRETLRANPPPILVTNQTMLEYMTVRREDRQILDKSQGKLRWIVIDEAHSYIGSAAAELSLLLRRVMNAFEVNPDQVRFVATSATIGSADDERAREDLQRFLADIAGVPLDRAHVVVGKPQPVDLSKVLTASDDPAAQSIAEKLEREPQTLASLRTLAPNAGQVLLDLSAHNAAEAKPVLPMRAHSFTRAIPGLWTCINPDCSGEARPKDWPFGTVLFEQRTQCPHCQSLVFEIQNCLDCGEPYLPADDMGDRILPRGSDHDADEFREDSYREQDHDDADDDDEARHEGVGHPRLIAINPKSDANATGFDVKSGEYTEQAGQFHLTQLDEGRCPSCLGNKRRGRPAVFPFRFGTPFLTQNAAPILLEGVSPHQAEHALPFDGRQLISFSDSRQGTARFAANIETNGERGFVRGFIYHAVQKAAHGGDLTEERRAELLKKRAALAGLVTDMPAFKDDIAKIDAELGGTGAAGVRWQDLVPALAAEPALGMMAKVWDLDRSERFHNDREALARFMLLRELARRPRNANAMETLGLARLRFPDIERIGQDKLPAIVSEKGYSIEHWRDFLYYMVDYLRGQFALDVDHGDARWMPGRARPRNVIGPDQPPGEKRDASWPTVNSKGRQPDSSLIVAAALSLDLSSDRGRHEINQVMRAAWDQLAPLLSGVGGTYSLRLEKTAEIEAVSKAWRCPLTRRILPRLVFGRSPNLVSAGKVFASQPANEVQLPRLPQTRPLSTGEREEITAWLDANEQVTTLRERGIWMNWHDQAALATPYLRAEEHSAQQPPQRLREFEEQFKVGDINLLACSTTMEMGVDIGSIEAVLMTNVPPSIANYNQRAGRAGRRGQGFSTSLTIARNTPLDLETFADPAGYLRRKLASPRVSLDSDRIAQRHANAYLLAEWFREVDGEFAKTKTGDFFGCRSDLRPFEGRAPVDAFCEWLELPATTPATKNGLKRLLKGTGLEYDTEIRKHTAEMFANETGNFRRTWQRLKEDGDALEGPAKKAIEFQARRLCKEFLLKELANRSLIPGSGFPTSVVPFDTLCAETQKAQERNRSDDEGARDRRYECPTRNADIAIREYAPGAEVVVDGLVWKSAGVTLNWLSPIDSGHREPQNLRWAWWCDHCGGAGSDHQMPDHCDHCGEQTINIEQFLEPAGFRVDWNAQPHADTDQAVYIEPKSPKVSVGDALWQPLLQPESGRIRASHEGYIYHHSRGPKDRGYEICLECGRAGDAGTDALKDHRPLTPRNKKAMDRCPGNDEGYAITGALALGHEVLTDVIEVQLPGLESDGAAWAFGAALREGLVRWLGIEPRELGIAVAARDGKLGRRVPSVYLFDEASGGAGYAPRLLDDIYHVFERAAQVLDCPNECEMGCSACVLSADLYKQQGKLDRRAALVAVQAFLETNAELPEEDRAVADARPINDAANTLLLKAGGGDIISIFLPSSFDLAELTSTKMRSFFSAASARGLPVTLVLDAKSFENLEEVERRFLRDASVRFEFELGLASAQIGRFDSVRLAELKSNDRVTGFFSRDANAAQPGELWGVGATHAVVAGALDSHTVFEPINPEDLERQVAAGDQVELMQGFGQCPVGQFGKRFGSKLKQQMEAAGAWKPGSLVRITYTDRYLNAPLPMLLFLRTCEALSVDLKSEVPVEVDIVVQPLKKDRSPHRTFHDWEYEDDRADVAELLGEKFGLDVDLQVTENSDHGRKLELEYADGDKVLVLLDQGFGYFRVAGSPPRHDFRAAPAVQASTLLRSTSAVSGVGESYFAVKRDPK</sequence>
<keyword evidence="1" id="KW-0547">Nucleotide-binding</keyword>
<comment type="caution">
    <text evidence="6">The sequence shown here is derived from an EMBL/GenBank/DDBJ whole genome shotgun (WGS) entry which is preliminary data.</text>
</comment>
<dbReference type="SUPFAM" id="SSF52540">
    <property type="entry name" value="P-loop containing nucleoside triphosphate hydrolases"/>
    <property type="match status" value="2"/>
</dbReference>
<evidence type="ECO:0000256" key="2">
    <source>
        <dbReference type="ARBA" id="ARBA00022840"/>
    </source>
</evidence>
<proteinExistence type="predicted"/>
<accession>A0A6L7GJQ2</accession>
<keyword evidence="2" id="KW-0067">ATP-binding</keyword>
<dbReference type="GO" id="GO:0036297">
    <property type="term" value="P:interstrand cross-link repair"/>
    <property type="evidence" value="ECO:0007669"/>
    <property type="project" value="TreeGrafter"/>
</dbReference>
<dbReference type="InterPro" id="IPR011545">
    <property type="entry name" value="DEAD/DEAH_box_helicase_dom"/>
</dbReference>
<dbReference type="EMBL" id="WTYU01000002">
    <property type="protein sequence ID" value="MXP15746.1"/>
    <property type="molecule type" value="Genomic_DNA"/>
</dbReference>
<dbReference type="GO" id="GO:0043138">
    <property type="term" value="F:3'-5' DNA helicase activity"/>
    <property type="evidence" value="ECO:0007669"/>
    <property type="project" value="TreeGrafter"/>
</dbReference>
<feature type="domain" description="Helicase C-terminal" evidence="5">
    <location>
        <begin position="964"/>
        <end position="1111"/>
    </location>
</feature>
<dbReference type="SMART" id="SM00490">
    <property type="entry name" value="HELICc"/>
    <property type="match status" value="1"/>
</dbReference>
<gene>
    <name evidence="6" type="ORF">GRI44_13400</name>
</gene>
<evidence type="ECO:0000259" key="4">
    <source>
        <dbReference type="PROSITE" id="PS51192"/>
    </source>
</evidence>
<dbReference type="InterPro" id="IPR001650">
    <property type="entry name" value="Helicase_C-like"/>
</dbReference>
<dbReference type="PANTHER" id="PTHR47957:SF3">
    <property type="entry name" value="ATP-DEPENDENT HELICASE HRQ1"/>
    <property type="match status" value="1"/>
</dbReference>
<protein>
    <submittedName>
        <fullName evidence="6">DEAD/DEAH box helicase</fullName>
    </submittedName>
</protein>
<dbReference type="Pfam" id="PF00270">
    <property type="entry name" value="DEAD"/>
    <property type="match status" value="1"/>
</dbReference>
<feature type="region of interest" description="Disordered" evidence="3">
    <location>
        <begin position="470"/>
        <end position="523"/>
    </location>
</feature>
<dbReference type="PANTHER" id="PTHR47957">
    <property type="entry name" value="ATP-DEPENDENT HELICASE HRQ1"/>
    <property type="match status" value="1"/>
</dbReference>
<dbReference type="InterPro" id="IPR018973">
    <property type="entry name" value="MZB"/>
</dbReference>
<evidence type="ECO:0000313" key="6">
    <source>
        <dbReference type="EMBL" id="MXP15746.1"/>
    </source>
</evidence>
<keyword evidence="6" id="KW-0378">Hydrolase</keyword>
<dbReference type="Proteomes" id="UP000473531">
    <property type="component" value="Unassembled WGS sequence"/>
</dbReference>
<evidence type="ECO:0000259" key="5">
    <source>
        <dbReference type="PROSITE" id="PS51194"/>
    </source>
</evidence>
<dbReference type="GO" id="GO:0003676">
    <property type="term" value="F:nucleic acid binding"/>
    <property type="evidence" value="ECO:0007669"/>
    <property type="project" value="InterPro"/>
</dbReference>
<dbReference type="Gene3D" id="3.40.50.300">
    <property type="entry name" value="P-loop containing nucleotide triphosphate hydrolases"/>
    <property type="match status" value="2"/>
</dbReference>
<dbReference type="InterPro" id="IPR014001">
    <property type="entry name" value="Helicase_ATP-bd"/>
</dbReference>
<dbReference type="PROSITE" id="PS51192">
    <property type="entry name" value="HELICASE_ATP_BIND_1"/>
    <property type="match status" value="1"/>
</dbReference>